<evidence type="ECO:0000256" key="5">
    <source>
        <dbReference type="ARBA" id="ARBA00022478"/>
    </source>
</evidence>
<accession>A0A075INL9</accession>
<comment type="similarity">
    <text evidence="2">Belongs to the poxviridae DNA-directed RNA polymerase 18 kDa subunit family.</text>
</comment>
<dbReference type="GO" id="GO:0044423">
    <property type="term" value="C:virion component"/>
    <property type="evidence" value="ECO:0007669"/>
    <property type="project" value="UniProtKB-KW"/>
</dbReference>
<dbReference type="GO" id="GO:0019083">
    <property type="term" value="P:viral transcription"/>
    <property type="evidence" value="ECO:0007669"/>
    <property type="project" value="InterPro"/>
</dbReference>
<evidence type="ECO:0000256" key="9">
    <source>
        <dbReference type="ARBA" id="ARBA00048552"/>
    </source>
</evidence>
<evidence type="ECO:0000256" key="8">
    <source>
        <dbReference type="ARBA" id="ARBA00023163"/>
    </source>
</evidence>
<keyword evidence="5" id="KW-0240">DNA-directed RNA polymerase</keyword>
<evidence type="ECO:0000256" key="1">
    <source>
        <dbReference type="ARBA" id="ARBA00004328"/>
    </source>
</evidence>
<dbReference type="GO" id="GO:0000428">
    <property type="term" value="C:DNA-directed RNA polymerase complex"/>
    <property type="evidence" value="ECO:0007669"/>
    <property type="project" value="UniProtKB-KW"/>
</dbReference>
<proteinExistence type="inferred from homology"/>
<evidence type="ECO:0000256" key="3">
    <source>
        <dbReference type="ARBA" id="ARBA00012418"/>
    </source>
</evidence>
<organism evidence="10 11">
    <name type="scientific">Ectromelia virus Naval</name>
    <dbReference type="NCBI Taxonomy" id="1651168"/>
    <lineage>
        <taxon>Viruses</taxon>
        <taxon>Varidnaviria</taxon>
        <taxon>Bamfordvirae</taxon>
        <taxon>Nucleocytoviricota</taxon>
        <taxon>Pokkesviricetes</taxon>
        <taxon>Chitovirales</taxon>
        <taxon>Poxviridae</taxon>
        <taxon>Chordopoxvirinae</taxon>
        <taxon>Orthopoxvirus</taxon>
        <taxon>Orthopoxvirus ectromelia</taxon>
        <taxon>Ectromelia virus</taxon>
    </lineage>
</organism>
<protein>
    <recommendedName>
        <fullName evidence="4">DNA-directed RNA polymerase 18 kDa subunit</fullName>
        <ecNumber evidence="3">2.7.7.6</ecNumber>
    </recommendedName>
</protein>
<comment type="catalytic activity">
    <reaction evidence="9">
        <text>RNA(n) + a ribonucleoside 5'-triphosphate = RNA(n+1) + diphosphate</text>
        <dbReference type="Rhea" id="RHEA:21248"/>
        <dbReference type="Rhea" id="RHEA-COMP:14527"/>
        <dbReference type="Rhea" id="RHEA-COMP:17342"/>
        <dbReference type="ChEBI" id="CHEBI:33019"/>
        <dbReference type="ChEBI" id="CHEBI:61557"/>
        <dbReference type="ChEBI" id="CHEBI:140395"/>
        <dbReference type="EC" id="2.7.7.6"/>
    </reaction>
</comment>
<name>A0A075INL9_9POXV</name>
<keyword evidence="6" id="KW-0808">Transferase</keyword>
<dbReference type="InterPro" id="IPR004973">
    <property type="entry name" value="DNA-dir_RNA_pol_18kDa_poxviral"/>
</dbReference>
<dbReference type="Proteomes" id="UP000164837">
    <property type="component" value="Genome"/>
</dbReference>
<evidence type="ECO:0000256" key="2">
    <source>
        <dbReference type="ARBA" id="ARBA00005370"/>
    </source>
</evidence>
<keyword evidence="8" id="KW-0804">Transcription</keyword>
<evidence type="ECO:0000313" key="11">
    <source>
        <dbReference type="Proteomes" id="UP000164837"/>
    </source>
</evidence>
<evidence type="ECO:0000313" key="10">
    <source>
        <dbReference type="EMBL" id="AIF30180.1"/>
    </source>
</evidence>
<reference evidence="10 11" key="1">
    <citation type="journal article" date="2014" name="Virology">
        <title>The genome sequence of ectromelia virus Naval and Cornell isolates from outbreaks in North America.</title>
        <authorList>
            <person name="Mavian C."/>
            <person name="Lopez-Bueno A."/>
            <person name="Bryant N.A."/>
            <person name="Seeger K."/>
            <person name="Quail M.A."/>
            <person name="Harris D."/>
            <person name="Barrell B."/>
            <person name="Alcami A."/>
        </authorList>
    </citation>
    <scope>NUCLEOTIDE SEQUENCE [LARGE SCALE GENOMIC DNA]</scope>
    <source>
        <strain evidence="10">NAVAL</strain>
    </source>
</reference>
<keyword evidence="7" id="KW-0946">Virion</keyword>
<evidence type="ECO:0000256" key="6">
    <source>
        <dbReference type="ARBA" id="ARBA00022679"/>
    </source>
</evidence>
<dbReference type="GO" id="GO:0003899">
    <property type="term" value="F:DNA-directed RNA polymerase activity"/>
    <property type="evidence" value="ECO:0007669"/>
    <property type="project" value="UniProtKB-EC"/>
</dbReference>
<comment type="subcellular location">
    <subcellularLocation>
        <location evidence="1">Virion</location>
    </subcellularLocation>
</comment>
<evidence type="ECO:0000256" key="4">
    <source>
        <dbReference type="ARBA" id="ARBA00015780"/>
    </source>
</evidence>
<dbReference type="EMBL" id="KJ563295">
    <property type="protein sequence ID" value="AIF30180.1"/>
    <property type="molecule type" value="Genomic_DNA"/>
</dbReference>
<evidence type="ECO:0000256" key="7">
    <source>
        <dbReference type="ARBA" id="ARBA00022844"/>
    </source>
</evidence>
<dbReference type="GO" id="GO:0003677">
    <property type="term" value="F:DNA binding"/>
    <property type="evidence" value="ECO:0007669"/>
    <property type="project" value="InterPro"/>
</dbReference>
<sequence>MSSFVTNGYLPVTLEPHELTLDIKTNIRNAVYKTYLHREISGKMAKKIEIREDVELPLGEIVNNSVVINVPCVITYAYYHVGDIVRGTLNIEDESNVTIQCGDLICKLSRDSGTVSFSDSKYCFFRNGNAYDNGSEVSAVLMEAQQGIESSFVFLANIVDS</sequence>
<dbReference type="Pfam" id="PF03293">
    <property type="entry name" value="Pox_RNA_pol"/>
    <property type="match status" value="1"/>
</dbReference>
<dbReference type="EC" id="2.7.7.6" evidence="3"/>